<proteinExistence type="predicted"/>
<keyword evidence="1" id="KW-0732">Signal</keyword>
<comment type="caution">
    <text evidence="2">The sequence shown here is derived from an EMBL/GenBank/DDBJ whole genome shotgun (WGS) entry which is preliminary data.</text>
</comment>
<evidence type="ECO:0000256" key="1">
    <source>
        <dbReference type="SAM" id="SignalP"/>
    </source>
</evidence>
<protein>
    <submittedName>
        <fullName evidence="2">Uncharacterized protein</fullName>
    </submittedName>
</protein>
<dbReference type="Proteomes" id="UP000658305">
    <property type="component" value="Unassembled WGS sequence"/>
</dbReference>
<reference evidence="3" key="1">
    <citation type="journal article" date="2019" name="Int. J. Syst. Evol. Microbiol.">
        <title>The Global Catalogue of Microorganisms (GCM) 10K type strain sequencing project: providing services to taxonomists for standard genome sequencing and annotation.</title>
        <authorList>
            <consortium name="The Broad Institute Genomics Platform"/>
            <consortium name="The Broad Institute Genome Sequencing Center for Infectious Disease"/>
            <person name="Wu L."/>
            <person name="Ma J."/>
        </authorList>
    </citation>
    <scope>NUCLEOTIDE SEQUENCE [LARGE SCALE GENOMIC DNA]</scope>
    <source>
        <strain evidence="3">KCTC 23298</strain>
    </source>
</reference>
<dbReference type="PROSITE" id="PS51257">
    <property type="entry name" value="PROKAR_LIPOPROTEIN"/>
    <property type="match status" value="1"/>
</dbReference>
<name>A0ABQ3F7N9_9RHOB</name>
<evidence type="ECO:0000313" key="2">
    <source>
        <dbReference type="EMBL" id="GHC12112.1"/>
    </source>
</evidence>
<accession>A0ABQ3F7N9</accession>
<dbReference type="RefSeq" id="WP_189380144.1">
    <property type="nucleotide sequence ID" value="NZ_BMYI01000001.1"/>
</dbReference>
<organism evidence="2 3">
    <name type="scientific">Gemmobacter nanjingensis</name>
    <dbReference type="NCBI Taxonomy" id="488454"/>
    <lineage>
        <taxon>Bacteria</taxon>
        <taxon>Pseudomonadati</taxon>
        <taxon>Pseudomonadota</taxon>
        <taxon>Alphaproteobacteria</taxon>
        <taxon>Rhodobacterales</taxon>
        <taxon>Paracoccaceae</taxon>
        <taxon>Gemmobacter</taxon>
    </lineage>
</organism>
<feature type="signal peptide" evidence="1">
    <location>
        <begin position="1"/>
        <end position="23"/>
    </location>
</feature>
<dbReference type="EMBL" id="BMYI01000001">
    <property type="protein sequence ID" value="GHC12112.1"/>
    <property type="molecule type" value="Genomic_DNA"/>
</dbReference>
<keyword evidence="3" id="KW-1185">Reference proteome</keyword>
<evidence type="ECO:0000313" key="3">
    <source>
        <dbReference type="Proteomes" id="UP000658305"/>
    </source>
</evidence>
<sequence>MNRVFTHYIAMTAGLLAACPAMAEQWLVDCGGRQVDLGRLELDAKGAGPKGIITLSEHDAANRSFVMHVRPKDLWSEKQAAPSATLAADLTICPYLNGRAMPVKALAHTDEEWVFLGTCQGDAGFWKGLCG</sequence>
<gene>
    <name evidence="2" type="ORF">GCM10007291_06450</name>
</gene>
<feature type="chain" id="PRO_5046690727" evidence="1">
    <location>
        <begin position="24"/>
        <end position="131"/>
    </location>
</feature>